<feature type="compositionally biased region" description="Polar residues" evidence="2">
    <location>
        <begin position="847"/>
        <end position="859"/>
    </location>
</feature>
<keyword evidence="1" id="KW-0175">Coiled coil</keyword>
<organism evidence="3 4">
    <name type="scientific">Neofusicoccum ribis</name>
    <dbReference type="NCBI Taxonomy" id="45134"/>
    <lineage>
        <taxon>Eukaryota</taxon>
        <taxon>Fungi</taxon>
        <taxon>Dikarya</taxon>
        <taxon>Ascomycota</taxon>
        <taxon>Pezizomycotina</taxon>
        <taxon>Dothideomycetes</taxon>
        <taxon>Dothideomycetes incertae sedis</taxon>
        <taxon>Botryosphaeriales</taxon>
        <taxon>Botryosphaeriaceae</taxon>
        <taxon>Neofusicoccum</taxon>
    </lineage>
</organism>
<protein>
    <submittedName>
        <fullName evidence="3">Uncharacterized protein</fullName>
    </submittedName>
</protein>
<evidence type="ECO:0000256" key="1">
    <source>
        <dbReference type="SAM" id="Coils"/>
    </source>
</evidence>
<reference evidence="3 4" key="1">
    <citation type="submission" date="2024-02" db="EMBL/GenBank/DDBJ databases">
        <title>De novo assembly and annotation of 12 fungi associated with fruit tree decline syndrome in Ontario, Canada.</title>
        <authorList>
            <person name="Sulman M."/>
            <person name="Ellouze W."/>
            <person name="Ilyukhin E."/>
        </authorList>
    </citation>
    <scope>NUCLEOTIDE SEQUENCE [LARGE SCALE GENOMIC DNA]</scope>
    <source>
        <strain evidence="3 4">M1-105</strain>
    </source>
</reference>
<comment type="caution">
    <text evidence="3">The sequence shown here is derived from an EMBL/GenBank/DDBJ whole genome shotgun (WGS) entry which is preliminary data.</text>
</comment>
<name>A0ABR3SFL0_9PEZI</name>
<keyword evidence="4" id="KW-1185">Reference proteome</keyword>
<accession>A0ABR3SFL0</accession>
<evidence type="ECO:0000256" key="2">
    <source>
        <dbReference type="SAM" id="MobiDB-lite"/>
    </source>
</evidence>
<sequence>MPHGGANTAPAPITDGLNVRKELYHIGTVTAKRPGDTVRNFHRLVLSMRTADSHQDIRSLIDRIQPVPHLMPHSKSPTAMLLVTPSFAAALQPPSDGSAPPAVGQALSRILDHSLDHASPLRTVRVIAAVVDRLPVPRNDPETSKGCEGLAYALWYSDRVAERNWTAQPEAASQDDSVGRLTFDIWDRFRLTNLRGNLEREYSDTIHRLHLPLANTVFQTGHTSIMYNFLYQVSKIDETEHGAPLPERRSLYAWRINRVKHQRVSWPVSGRYLAHEKRFFPKFERTLHQLQLNFIPLTAPRQVHAGMGNIVRQISDSDEKPAPASQELEKAVSSYFTATGQAPHSMPVWAIVCNERSIKYFSSAMMAALGKPQPRLFSKQYDYAGIFSEYVQDTWSVAPERFNNALWKHILLGNARVHRVLSGGGGWGKKAGLLSLDPKRSFERGDNDVGDASLVDSDSSMDNPLEEVARPGSYIQFFVSPVSSLSTPGPESGTCAFGVIPSTIDDIPAAKSEGPSDIELWEGYFGALSEQGMGMKFVRHIKGNPEHFSRTIIDVPFSLFVTKPYLSTPTTPDPAHSERAKSKILLFFFGTCVPQSQRATEKTIRRITPLQKDPKPKDLKLTLGEYKHYWKVNRWIFALCQAKFDAMPAKTPAGKKLTRGPVYEQRMLWKRYLEAASAHAEQLREQNFQLLELRVEAVELELQYIERSWRIIVKRGAGARWLIQNSVGIKCLRKIWFKIKTTQVEMAPLPFRAREVVQILEQMGHKSQVKCKKWEDSLYAKVLRYRRRREKRKKRMERMRERLSGIERSPQHELTIQAARPIILDSKGFKRVQVAHGRHPIPGRPSPTYSQRRQLSYLPTTPDPTPQHPASTATDTDTDTDTETTTTTTTPVEPAMAPPAIRFHSSQTPSRHANAHAPPPRALFARKRRVRLAQLSLLRRSLARLARAELAYLDQSVYGSRLSLIRLTQQAIATNPAAWPAAAANDERSNEWLRPPPHRLSFNAQRNDVRKRVVQAAGQGLGGPCWPMLGAVGDEVEVMETQIGRLRWSVGRLARIAASGVDEVKRVETGVKKMAAFREVRQGLVEQVRERLRVEERGWRRKGLVNKMKNLRAAEMWYVDKVVLASEREMQAAESELEAVLEEIDEEQARRRRELNNREGGLRVGQKVRLVALRNPMDAVMEKRAAQVWALAKDLEDCLER</sequence>
<feature type="coiled-coil region" evidence="1">
    <location>
        <begin position="782"/>
        <end position="809"/>
    </location>
</feature>
<evidence type="ECO:0000313" key="4">
    <source>
        <dbReference type="Proteomes" id="UP001521116"/>
    </source>
</evidence>
<dbReference type="EMBL" id="JAJVDC020000193">
    <property type="protein sequence ID" value="KAL1619141.1"/>
    <property type="molecule type" value="Genomic_DNA"/>
</dbReference>
<feature type="coiled-coil region" evidence="1">
    <location>
        <begin position="1123"/>
        <end position="1157"/>
    </location>
</feature>
<dbReference type="Proteomes" id="UP001521116">
    <property type="component" value="Unassembled WGS sequence"/>
</dbReference>
<proteinExistence type="predicted"/>
<feature type="region of interest" description="Disordered" evidence="2">
    <location>
        <begin position="837"/>
        <end position="918"/>
    </location>
</feature>
<evidence type="ECO:0000313" key="3">
    <source>
        <dbReference type="EMBL" id="KAL1619141.1"/>
    </source>
</evidence>
<gene>
    <name evidence="3" type="ORF">SLS56_010229</name>
</gene>